<evidence type="ECO:0000313" key="1">
    <source>
        <dbReference type="EMBL" id="AVA31106.1"/>
    </source>
</evidence>
<protein>
    <submittedName>
        <fullName evidence="1">Ac146</fullName>
    </submittedName>
</protein>
<dbReference type="EMBL" id="MF143631">
    <property type="protein sequence ID" value="AVA31106.1"/>
    <property type="molecule type" value="Genomic_DNA"/>
</dbReference>
<dbReference type="Pfam" id="PF05959">
    <property type="entry name" value="DUF884"/>
    <property type="match status" value="1"/>
</dbReference>
<proteinExistence type="predicted"/>
<keyword evidence="2" id="KW-1185">Reference proteome</keyword>
<gene>
    <name evidence="1" type="ORF">Oxoc_ORF7</name>
</gene>
<evidence type="ECO:0000313" key="2">
    <source>
        <dbReference type="Proteomes" id="UP000297028"/>
    </source>
</evidence>
<organism evidence="1 2">
    <name type="scientific">Oxyplax ochracea nucleopolyhedrovirus</name>
    <dbReference type="NCBI Taxonomy" id="2083176"/>
    <lineage>
        <taxon>Viruses</taxon>
        <taxon>Viruses incertae sedis</taxon>
        <taxon>Naldaviricetes</taxon>
        <taxon>Lefavirales</taxon>
        <taxon>Baculoviridae</taxon>
        <taxon>Alphabaculovirus</taxon>
        <taxon>Alphabaculovirus oxochraceae</taxon>
    </lineage>
</organism>
<dbReference type="Proteomes" id="UP000297028">
    <property type="component" value="Segment"/>
</dbReference>
<name>A0A2L0WTY0_9ABAC</name>
<accession>A0A2L0WTY0</accession>
<reference evidence="1 2" key="1">
    <citation type="journal article" date="2018" name="PLoS ONE">
        <title>Genome analysis of a novel Group I alphabaculovirus obtained from Oxyplax ochracea.</title>
        <authorList>
            <person name="Wang J."/>
            <person name="Hou D."/>
            <person name="Wang Q."/>
            <person name="Kuang W."/>
            <person name="Zhang L."/>
            <person name="Li J."/>
            <person name="Shen S."/>
            <person name="Deng F."/>
            <person name="Wang H."/>
            <person name="Hu Z."/>
            <person name="Wang M."/>
        </authorList>
    </citation>
    <scope>NUCLEOTIDE SEQUENCE [LARGE SCALE GENOMIC DNA]</scope>
    <source>
        <strain evidence="1">435</strain>
    </source>
</reference>
<sequence>MLDMHAYLYYPDNEHDYNITFTIPLKINSVIVHVFKTRHIVATADNDEDTTRLVSGYENGRPINMLIESIRPEQLKTINKNNYVISCIRAPCLYRNLFQYNKYTTPLGFTVVRTSCELQVWHILSVQKKIEAKSSRKITGLRIHTDCGADRCYPKELIIISKNVSLSFINHLQQCYAHHKDVDVFKYVFADLIISDAALELESSQQ</sequence>
<dbReference type="InterPro" id="IPR009235">
    <property type="entry name" value="AcMNPV_Orf146"/>
</dbReference>